<dbReference type="AlphaFoldDB" id="A0A6L2M8L1"/>
<feature type="region of interest" description="Disordered" evidence="1">
    <location>
        <begin position="1"/>
        <end position="37"/>
    </location>
</feature>
<evidence type="ECO:0000313" key="2">
    <source>
        <dbReference type="EMBL" id="GEU69799.1"/>
    </source>
</evidence>
<proteinExistence type="predicted"/>
<accession>A0A6L2M8L1</accession>
<feature type="compositionally biased region" description="Basic and acidic residues" evidence="1">
    <location>
        <begin position="1"/>
        <end position="11"/>
    </location>
</feature>
<reference evidence="2" key="1">
    <citation type="journal article" date="2019" name="Sci. Rep.">
        <title>Draft genome of Tanacetum cinerariifolium, the natural source of mosquito coil.</title>
        <authorList>
            <person name="Yamashiro T."/>
            <person name="Shiraishi A."/>
            <person name="Satake H."/>
            <person name="Nakayama K."/>
        </authorList>
    </citation>
    <scope>NUCLEOTIDE SEQUENCE</scope>
</reference>
<organism evidence="2">
    <name type="scientific">Tanacetum cinerariifolium</name>
    <name type="common">Dalmatian daisy</name>
    <name type="synonym">Chrysanthemum cinerariifolium</name>
    <dbReference type="NCBI Taxonomy" id="118510"/>
    <lineage>
        <taxon>Eukaryota</taxon>
        <taxon>Viridiplantae</taxon>
        <taxon>Streptophyta</taxon>
        <taxon>Embryophyta</taxon>
        <taxon>Tracheophyta</taxon>
        <taxon>Spermatophyta</taxon>
        <taxon>Magnoliopsida</taxon>
        <taxon>eudicotyledons</taxon>
        <taxon>Gunneridae</taxon>
        <taxon>Pentapetalae</taxon>
        <taxon>asterids</taxon>
        <taxon>campanulids</taxon>
        <taxon>Asterales</taxon>
        <taxon>Asteraceae</taxon>
        <taxon>Asteroideae</taxon>
        <taxon>Anthemideae</taxon>
        <taxon>Anthemidinae</taxon>
        <taxon>Tanacetum</taxon>
    </lineage>
</organism>
<feature type="compositionally biased region" description="Low complexity" evidence="1">
    <location>
        <begin position="15"/>
        <end position="29"/>
    </location>
</feature>
<evidence type="ECO:0000256" key="1">
    <source>
        <dbReference type="SAM" id="MobiDB-lite"/>
    </source>
</evidence>
<name>A0A6L2M8L1_TANCI</name>
<comment type="caution">
    <text evidence="2">The sequence shown here is derived from an EMBL/GenBank/DDBJ whole genome shotgun (WGS) entry which is preliminary data.</text>
</comment>
<dbReference type="EMBL" id="BKCJ010006002">
    <property type="protein sequence ID" value="GEU69799.1"/>
    <property type="molecule type" value="Genomic_DNA"/>
</dbReference>
<protein>
    <submittedName>
        <fullName evidence="2">Uncharacterized protein</fullName>
    </submittedName>
</protein>
<sequence length="170" mass="18644">MSDDNHAKDSYEVPASTTSTTTTDTASDGTGKKKGRTVTLTTEDMQTRKNDVKERTTLLLSLLDEHQLRFKWLMHTIVWRNMSDLDTMSLDDLYNHLKVYESKVQKKSEPNPQNMAFISSAKHSSRNEDVNTASVSTASTNVSTASANIGVGSISQDTACAYIASQSNGS</sequence>
<gene>
    <name evidence="2" type="ORF">Tci_041777</name>
</gene>